<keyword evidence="2" id="KW-0413">Isomerase</keyword>
<reference evidence="2 3" key="1">
    <citation type="submission" date="2021-03" db="EMBL/GenBank/DDBJ databases">
        <title>Fibrella sp. HMF5036 genome sequencing and assembly.</title>
        <authorList>
            <person name="Kang H."/>
            <person name="Kim H."/>
            <person name="Bae S."/>
            <person name="Joh K."/>
        </authorList>
    </citation>
    <scope>NUCLEOTIDE SEQUENCE [LARGE SCALE GENOMIC DNA]</scope>
    <source>
        <strain evidence="2 3">HMF5036</strain>
    </source>
</reference>
<evidence type="ECO:0000313" key="2">
    <source>
        <dbReference type="EMBL" id="MBO0932122.1"/>
    </source>
</evidence>
<accession>A0A939JWP4</accession>
<organism evidence="2 3">
    <name type="scientific">Fibrella aquatilis</name>
    <dbReference type="NCBI Taxonomy" id="2817059"/>
    <lineage>
        <taxon>Bacteria</taxon>
        <taxon>Pseudomonadati</taxon>
        <taxon>Bacteroidota</taxon>
        <taxon>Cytophagia</taxon>
        <taxon>Cytophagales</taxon>
        <taxon>Spirosomataceae</taxon>
        <taxon>Fibrella</taxon>
    </lineage>
</organism>
<dbReference type="Gene3D" id="3.20.20.150">
    <property type="entry name" value="Divalent-metal-dependent TIM barrel enzymes"/>
    <property type="match status" value="1"/>
</dbReference>
<dbReference type="InterPro" id="IPR050312">
    <property type="entry name" value="IolE/XylAMocC-like"/>
</dbReference>
<dbReference type="Proteomes" id="UP000664795">
    <property type="component" value="Unassembled WGS sequence"/>
</dbReference>
<dbReference type="Pfam" id="PF01261">
    <property type="entry name" value="AP_endonuc_2"/>
    <property type="match status" value="1"/>
</dbReference>
<dbReference type="EMBL" id="JAFMYU010000010">
    <property type="protein sequence ID" value="MBO0932122.1"/>
    <property type="molecule type" value="Genomic_DNA"/>
</dbReference>
<gene>
    <name evidence="2" type="ORF">J2I48_14010</name>
</gene>
<dbReference type="InterPro" id="IPR036237">
    <property type="entry name" value="Xyl_isomerase-like_sf"/>
</dbReference>
<comment type="caution">
    <text evidence="2">The sequence shown here is derived from an EMBL/GenBank/DDBJ whole genome shotgun (WGS) entry which is preliminary data.</text>
</comment>
<dbReference type="PANTHER" id="PTHR12110:SF41">
    <property type="entry name" value="INOSOSE DEHYDRATASE"/>
    <property type="match status" value="1"/>
</dbReference>
<evidence type="ECO:0000313" key="3">
    <source>
        <dbReference type="Proteomes" id="UP000664795"/>
    </source>
</evidence>
<dbReference type="AlphaFoldDB" id="A0A939JWP4"/>
<dbReference type="PANTHER" id="PTHR12110">
    <property type="entry name" value="HYDROXYPYRUVATE ISOMERASE"/>
    <property type="match status" value="1"/>
</dbReference>
<dbReference type="RefSeq" id="WP_207336091.1">
    <property type="nucleotide sequence ID" value="NZ_JAFMYU010000010.1"/>
</dbReference>
<dbReference type="InterPro" id="IPR013022">
    <property type="entry name" value="Xyl_isomerase-like_TIM-brl"/>
</dbReference>
<sequence>MNIPFRFGAEAYTWFMNNNGQTHANRMGHMIDVTAQAGFAGIEPIFNWMSDLPDAQRLAPKLAEKKVELAAIALALDWNGPDETDEERIAADQAIALLKAFPGALLCTVQKPTGRHDLETRRQNLVRIVNQVSRRAVDQGVPCTFHPNSPHSSITRTEDDYRVILESLDASVTGWTPDVGHLINGGMDPLTKMKEYAPLINLVHFKDWNGNPEFALLGTGKVDFVGITNWLIEQQYSGWIICEDEGPEAMDDPDGVTLHDGRWVYDTLLPSVKERMLKE</sequence>
<feature type="domain" description="Xylose isomerase-like TIM barrel" evidence="1">
    <location>
        <begin position="32"/>
        <end position="260"/>
    </location>
</feature>
<dbReference type="SUPFAM" id="SSF51658">
    <property type="entry name" value="Xylose isomerase-like"/>
    <property type="match status" value="1"/>
</dbReference>
<proteinExistence type="predicted"/>
<dbReference type="GO" id="GO:0016853">
    <property type="term" value="F:isomerase activity"/>
    <property type="evidence" value="ECO:0007669"/>
    <property type="project" value="UniProtKB-KW"/>
</dbReference>
<keyword evidence="3" id="KW-1185">Reference proteome</keyword>
<name>A0A939JWP4_9BACT</name>
<protein>
    <submittedName>
        <fullName evidence="2">Sugar phosphate isomerase/epimerase</fullName>
    </submittedName>
</protein>
<evidence type="ECO:0000259" key="1">
    <source>
        <dbReference type="Pfam" id="PF01261"/>
    </source>
</evidence>